<evidence type="ECO:0000256" key="1">
    <source>
        <dbReference type="ARBA" id="ARBA00004141"/>
    </source>
</evidence>
<accession>A0A9N9DG13</accession>
<dbReference type="Pfam" id="PF04515">
    <property type="entry name" value="Choline_transpo"/>
    <property type="match status" value="1"/>
</dbReference>
<dbReference type="OrthoDB" id="420519at2759"/>
<evidence type="ECO:0000256" key="3">
    <source>
        <dbReference type="ARBA" id="ARBA00022692"/>
    </source>
</evidence>
<evidence type="ECO:0000256" key="6">
    <source>
        <dbReference type="RuleBase" id="RU368066"/>
    </source>
</evidence>
<dbReference type="GO" id="GO:0022857">
    <property type="term" value="F:transmembrane transporter activity"/>
    <property type="evidence" value="ECO:0007669"/>
    <property type="project" value="UniProtKB-UniRule"/>
</dbReference>
<evidence type="ECO:0000256" key="7">
    <source>
        <dbReference type="SAM" id="MobiDB-lite"/>
    </source>
</evidence>
<dbReference type="GO" id="GO:0005886">
    <property type="term" value="C:plasma membrane"/>
    <property type="evidence" value="ECO:0007669"/>
    <property type="project" value="UniProtKB-SubCell"/>
</dbReference>
<keyword evidence="3 6" id="KW-0812">Transmembrane</keyword>
<evidence type="ECO:0000313" key="8">
    <source>
        <dbReference type="EMBL" id="CAG8638899.1"/>
    </source>
</evidence>
<feature type="transmembrane region" description="Helical" evidence="6">
    <location>
        <begin position="478"/>
        <end position="499"/>
    </location>
</feature>
<evidence type="ECO:0000256" key="4">
    <source>
        <dbReference type="ARBA" id="ARBA00022989"/>
    </source>
</evidence>
<feature type="transmembrane region" description="Helical" evidence="6">
    <location>
        <begin position="244"/>
        <end position="265"/>
    </location>
</feature>
<comment type="caution">
    <text evidence="8">The sequence shown here is derived from an EMBL/GenBank/DDBJ whole genome shotgun (WGS) entry which is preliminary data.</text>
</comment>
<proteinExistence type="inferred from homology"/>
<name>A0A9N9DG13_9GLOM</name>
<reference evidence="8" key="1">
    <citation type="submission" date="2021-06" db="EMBL/GenBank/DDBJ databases">
        <authorList>
            <person name="Kallberg Y."/>
            <person name="Tangrot J."/>
            <person name="Rosling A."/>
        </authorList>
    </citation>
    <scope>NUCLEOTIDE SEQUENCE</scope>
    <source>
        <strain evidence="8">BR232B</strain>
    </source>
</reference>
<organism evidence="8 9">
    <name type="scientific">Paraglomus brasilianum</name>
    <dbReference type="NCBI Taxonomy" id="144538"/>
    <lineage>
        <taxon>Eukaryota</taxon>
        <taxon>Fungi</taxon>
        <taxon>Fungi incertae sedis</taxon>
        <taxon>Mucoromycota</taxon>
        <taxon>Glomeromycotina</taxon>
        <taxon>Glomeromycetes</taxon>
        <taxon>Paraglomerales</taxon>
        <taxon>Paraglomeraceae</taxon>
        <taxon>Paraglomus</taxon>
    </lineage>
</organism>
<comment type="subcellular location">
    <subcellularLocation>
        <location evidence="6">Cell membrane</location>
        <topology evidence="6">Multi-pass membrane protein</topology>
    </subcellularLocation>
    <subcellularLocation>
        <location evidence="1">Membrane</location>
        <topology evidence="1">Multi-pass membrane protein</topology>
    </subcellularLocation>
</comment>
<sequence length="559" mass="62015">MFSSIWSKRGGGVGGGDSSSASESHQPLFFTVPSIVGEEDLEESISLHSGRVVYSEYEDDGEEAEPDEEFWNELSGRASSSKQAPADIYLDIPTMHSARRSRDSLSEGLLPSNAIPPALTSNVGLRKYKDVPFAGLYLFLLLIMFLTGVILFFTTTSSRLEGYTHGAVFLAINGCAGSIAFSIVFTFVAAIVWIYFVRSCVKVLVWSTLTVVPVVAAIMFIWVIRASSTGKLRDSGDPDPQDDSLRILSLAPLGICAIYASLLYWQKRRVEKAITVIELASEILRDNPEMLKVSLLILGVYIAFTVIWLIFFSRLFLVGHMIFNNGDGIWVMDTSAHLLIGFFLFMYLWTSAVLGNIQRREPENFKEQSPTQIALSHAVTTSFGTVCFGGLILSFVQTLAYITRFFKKKLKGKLNPIFYCIYIFMQCLDGIVDSINNYSIIYVGIFGMSFCSAALEATKIFRRNLITGLKTGLITKMILYIGSVILALTCGFATFIFATHSLESPYGYVAGIIASLIPFYISQFITNIMMNTIDATFFCYAIDLDVNMNHCNMAHEAFS</sequence>
<comment type="function">
    <text evidence="6">Probably involved in transport through the plasma membrane.</text>
</comment>
<comment type="similarity">
    <text evidence="2 6">Belongs to the CTL (choline transporter-like) family.</text>
</comment>
<dbReference type="EMBL" id="CAJVPI010002235">
    <property type="protein sequence ID" value="CAG8638899.1"/>
    <property type="molecule type" value="Genomic_DNA"/>
</dbReference>
<evidence type="ECO:0000256" key="2">
    <source>
        <dbReference type="ARBA" id="ARBA00007168"/>
    </source>
</evidence>
<feature type="transmembrane region" description="Helical" evidence="6">
    <location>
        <begin position="505"/>
        <end position="521"/>
    </location>
</feature>
<dbReference type="PANTHER" id="PTHR12385">
    <property type="entry name" value="CHOLINE TRANSPORTER-LIKE (SLC FAMILY 44)"/>
    <property type="match status" value="1"/>
</dbReference>
<keyword evidence="5 6" id="KW-0472">Membrane</keyword>
<dbReference type="Proteomes" id="UP000789739">
    <property type="component" value="Unassembled WGS sequence"/>
</dbReference>
<keyword evidence="9" id="KW-1185">Reference proteome</keyword>
<dbReference type="InterPro" id="IPR007603">
    <property type="entry name" value="Choline_transptr-like"/>
</dbReference>
<feature type="transmembrane region" description="Helical" evidence="6">
    <location>
        <begin position="136"/>
        <end position="155"/>
    </location>
</feature>
<dbReference type="AlphaFoldDB" id="A0A9N9DG13"/>
<gene>
    <name evidence="8" type="ORF">PBRASI_LOCUS9662</name>
</gene>
<evidence type="ECO:0000256" key="5">
    <source>
        <dbReference type="ARBA" id="ARBA00023136"/>
    </source>
</evidence>
<keyword evidence="4 6" id="KW-1133">Transmembrane helix</keyword>
<evidence type="ECO:0000313" key="9">
    <source>
        <dbReference type="Proteomes" id="UP000789739"/>
    </source>
</evidence>
<feature type="transmembrane region" description="Helical" evidence="6">
    <location>
        <begin position="293"/>
        <end position="316"/>
    </location>
</feature>
<feature type="transmembrane region" description="Helical" evidence="6">
    <location>
        <begin position="336"/>
        <end position="357"/>
    </location>
</feature>
<feature type="transmembrane region" description="Helical" evidence="6">
    <location>
        <begin position="203"/>
        <end position="224"/>
    </location>
</feature>
<feature type="transmembrane region" description="Helical" evidence="6">
    <location>
        <begin position="167"/>
        <end position="196"/>
    </location>
</feature>
<feature type="region of interest" description="Disordered" evidence="7">
    <location>
        <begin position="1"/>
        <end position="25"/>
    </location>
</feature>
<dbReference type="PANTHER" id="PTHR12385:SF88">
    <property type="entry name" value="CHOLINE TRANSPORTER-LIKE PROTEIN CTL1"/>
    <property type="match status" value="1"/>
</dbReference>
<feature type="transmembrane region" description="Helical" evidence="6">
    <location>
        <begin position="438"/>
        <end position="457"/>
    </location>
</feature>
<protein>
    <recommendedName>
        <fullName evidence="6">Protein PNS1</fullName>
    </recommendedName>
</protein>